<name>A0A919U2B2_9CELL</name>
<organism evidence="2 3">
    <name type="scientific">Cellulomonas chitinilytica</name>
    <dbReference type="NCBI Taxonomy" id="398759"/>
    <lineage>
        <taxon>Bacteria</taxon>
        <taxon>Bacillati</taxon>
        <taxon>Actinomycetota</taxon>
        <taxon>Actinomycetes</taxon>
        <taxon>Micrococcales</taxon>
        <taxon>Cellulomonadaceae</taxon>
        <taxon>Cellulomonas</taxon>
    </lineage>
</organism>
<keyword evidence="3" id="KW-1185">Reference proteome</keyword>
<dbReference type="InterPro" id="IPR036249">
    <property type="entry name" value="Thioredoxin-like_sf"/>
</dbReference>
<dbReference type="Gene3D" id="3.40.30.10">
    <property type="entry name" value="Glutaredoxin"/>
    <property type="match status" value="1"/>
</dbReference>
<evidence type="ECO:0000313" key="3">
    <source>
        <dbReference type="Proteomes" id="UP000632740"/>
    </source>
</evidence>
<dbReference type="InterPro" id="IPR008554">
    <property type="entry name" value="Glutaredoxin-like"/>
</dbReference>
<dbReference type="Pfam" id="PF05768">
    <property type="entry name" value="Glrx-like"/>
    <property type="match status" value="1"/>
</dbReference>
<protein>
    <recommendedName>
        <fullName evidence="4">Glutaredoxin family protein</fullName>
    </recommendedName>
</protein>
<dbReference type="Proteomes" id="UP000632740">
    <property type="component" value="Unassembled WGS sequence"/>
</dbReference>
<dbReference type="SUPFAM" id="SSF52833">
    <property type="entry name" value="Thioredoxin-like"/>
    <property type="match status" value="1"/>
</dbReference>
<proteinExistence type="predicted"/>
<gene>
    <name evidence="2" type="ORF">Cch01nite_29150</name>
</gene>
<sequence length="145" mass="15133">MTHAATVTRVTARQRVAYRGDVPEPVSEPTAEPTAAPAAAPSAGPTAATTAAPAAVPAARVVLFGRAGCHLCDAARALVVRVCAETGDAWVEVDVDDPAAPLTPSRRDDLGELVPVVEVDGVMRGYFRIDENRLRRALAADPRTP</sequence>
<evidence type="ECO:0000256" key="1">
    <source>
        <dbReference type="SAM" id="MobiDB-lite"/>
    </source>
</evidence>
<dbReference type="EMBL" id="BONK01000010">
    <property type="protein sequence ID" value="GIG22191.1"/>
    <property type="molecule type" value="Genomic_DNA"/>
</dbReference>
<comment type="caution">
    <text evidence="2">The sequence shown here is derived from an EMBL/GenBank/DDBJ whole genome shotgun (WGS) entry which is preliminary data.</text>
</comment>
<evidence type="ECO:0008006" key="4">
    <source>
        <dbReference type="Google" id="ProtNLM"/>
    </source>
</evidence>
<dbReference type="AlphaFoldDB" id="A0A919U2B2"/>
<feature type="region of interest" description="Disordered" evidence="1">
    <location>
        <begin position="18"/>
        <end position="51"/>
    </location>
</feature>
<evidence type="ECO:0000313" key="2">
    <source>
        <dbReference type="EMBL" id="GIG22191.1"/>
    </source>
</evidence>
<reference evidence="2" key="1">
    <citation type="submission" date="2021-01" db="EMBL/GenBank/DDBJ databases">
        <title>Whole genome shotgun sequence of Cellulomonas chitinilytica NBRC 110799.</title>
        <authorList>
            <person name="Komaki H."/>
            <person name="Tamura T."/>
        </authorList>
    </citation>
    <scope>NUCLEOTIDE SEQUENCE</scope>
    <source>
        <strain evidence="2">NBRC 110799</strain>
    </source>
</reference>
<accession>A0A919U2B2</accession>